<evidence type="ECO:0000313" key="1">
    <source>
        <dbReference type="EMBL" id="MPC78269.1"/>
    </source>
</evidence>
<dbReference type="EMBL" id="VSRR010047989">
    <property type="protein sequence ID" value="MPC78269.1"/>
    <property type="molecule type" value="Genomic_DNA"/>
</dbReference>
<accession>A0A5B7I8P5</accession>
<comment type="caution">
    <text evidence="1">The sequence shown here is derived from an EMBL/GenBank/DDBJ whole genome shotgun (WGS) entry which is preliminary data.</text>
</comment>
<keyword evidence="2" id="KW-1185">Reference proteome</keyword>
<sequence>MAITCSPRGARCALAPSPQPYNATSTPSCPCQAAHTPWSPYPGTVLAACEQWGTTRPRRRAKLCRGWCGGGGWHRPPLKRVAHNISSPQIYQ</sequence>
<dbReference type="AlphaFoldDB" id="A0A5B7I8P5"/>
<evidence type="ECO:0000313" key="2">
    <source>
        <dbReference type="Proteomes" id="UP000324222"/>
    </source>
</evidence>
<name>A0A5B7I8P5_PORTR</name>
<proteinExistence type="predicted"/>
<gene>
    <name evidence="1" type="ORF">E2C01_072754</name>
</gene>
<protein>
    <submittedName>
        <fullName evidence="1">Uncharacterized protein</fullName>
    </submittedName>
</protein>
<organism evidence="1 2">
    <name type="scientific">Portunus trituberculatus</name>
    <name type="common">Swimming crab</name>
    <name type="synonym">Neptunus trituberculatus</name>
    <dbReference type="NCBI Taxonomy" id="210409"/>
    <lineage>
        <taxon>Eukaryota</taxon>
        <taxon>Metazoa</taxon>
        <taxon>Ecdysozoa</taxon>
        <taxon>Arthropoda</taxon>
        <taxon>Crustacea</taxon>
        <taxon>Multicrustacea</taxon>
        <taxon>Malacostraca</taxon>
        <taxon>Eumalacostraca</taxon>
        <taxon>Eucarida</taxon>
        <taxon>Decapoda</taxon>
        <taxon>Pleocyemata</taxon>
        <taxon>Brachyura</taxon>
        <taxon>Eubrachyura</taxon>
        <taxon>Portunoidea</taxon>
        <taxon>Portunidae</taxon>
        <taxon>Portuninae</taxon>
        <taxon>Portunus</taxon>
    </lineage>
</organism>
<reference evidence="1 2" key="1">
    <citation type="submission" date="2019-05" db="EMBL/GenBank/DDBJ databases">
        <title>Another draft genome of Portunus trituberculatus and its Hox gene families provides insights of decapod evolution.</title>
        <authorList>
            <person name="Jeong J.-H."/>
            <person name="Song I."/>
            <person name="Kim S."/>
            <person name="Choi T."/>
            <person name="Kim D."/>
            <person name="Ryu S."/>
            <person name="Kim W."/>
        </authorList>
    </citation>
    <scope>NUCLEOTIDE SEQUENCE [LARGE SCALE GENOMIC DNA]</scope>
    <source>
        <tissue evidence="1">Muscle</tissue>
    </source>
</reference>
<dbReference type="Proteomes" id="UP000324222">
    <property type="component" value="Unassembled WGS sequence"/>
</dbReference>